<dbReference type="InterPro" id="IPR044638">
    <property type="entry name" value="ALDH7A1-like"/>
</dbReference>
<dbReference type="AlphaFoldDB" id="A0A445F2F0"/>
<dbReference type="PANTHER" id="PTHR43521:SF7">
    <property type="entry name" value="DELTA-1-PYRROLINE-5-CARBOXYLATE DEHYDROGENASE 12A1, MITOCHONDRIAL"/>
    <property type="match status" value="1"/>
</dbReference>
<evidence type="ECO:0000313" key="6">
    <source>
        <dbReference type="Proteomes" id="UP000289340"/>
    </source>
</evidence>
<comment type="caution">
    <text evidence="5">The sequence shown here is derived from an EMBL/GenBank/DDBJ whole genome shotgun (WGS) entry which is preliminary data.</text>
</comment>
<dbReference type="InterPro" id="IPR016162">
    <property type="entry name" value="Ald_DH_N"/>
</dbReference>
<accession>A0A445F2F0</accession>
<dbReference type="PANTHER" id="PTHR43521">
    <property type="entry name" value="ALPHA-AMINOADIPIC SEMIALDEHYDE DEHYDROGENASE"/>
    <property type="match status" value="1"/>
</dbReference>
<proteinExistence type="inferred from homology"/>
<dbReference type="GO" id="GO:0004029">
    <property type="term" value="F:aldehyde dehydrogenase (NAD+) activity"/>
    <property type="evidence" value="ECO:0007669"/>
    <property type="project" value="InterPro"/>
</dbReference>
<keyword evidence="2" id="KW-0560">Oxidoreductase</keyword>
<dbReference type="Gene3D" id="3.40.605.10">
    <property type="entry name" value="Aldehyde Dehydrogenase, Chain A, domain 1"/>
    <property type="match status" value="1"/>
</dbReference>
<dbReference type="GO" id="GO:0010133">
    <property type="term" value="P:L-proline catabolic process to L-glutamate"/>
    <property type="evidence" value="ECO:0007669"/>
    <property type="project" value="TreeGrafter"/>
</dbReference>
<evidence type="ECO:0000259" key="4">
    <source>
        <dbReference type="Pfam" id="PF00171"/>
    </source>
</evidence>
<feature type="domain" description="Aldehyde dehydrogenase" evidence="4">
    <location>
        <begin position="129"/>
        <end position="247"/>
    </location>
</feature>
<dbReference type="InterPro" id="IPR016161">
    <property type="entry name" value="Ald_DH/histidinol_DH"/>
</dbReference>
<dbReference type="SUPFAM" id="SSF53720">
    <property type="entry name" value="ALDH-like"/>
    <property type="match status" value="1"/>
</dbReference>
<evidence type="ECO:0000313" key="5">
    <source>
        <dbReference type="EMBL" id="RZB42993.1"/>
    </source>
</evidence>
<dbReference type="Proteomes" id="UP000289340">
    <property type="component" value="Chromosome 20"/>
</dbReference>
<sequence>MFIHNLGKATPPYFFTQQHEHYYCPTPFSLNRTGCKDNDSLKKSSGSRDQKNDDQLPCPVLLPVVSAPIRTQYHGTLPLPHLHEESMILVSCYTIHLIHRFHKAHSITRLPLDAIVSARYLMFGEISAKAAHMLSLHKVSDFFTRLIQRISPKSYQQAFGEVYVTQMFLENLCGDQVRFLVRSFAVPGNHVGQRCHGFRWPYGPVTIITPFNFPLEIHALQLMGALYMANKPVLKIDSKEDYIAWVCHQDAYACSEDLAERRKLANLTIDSVLTVANRLRRVLPSCISKEQSSFVEGCFILENVLVAIEIIHHMNCKVRGKEGEFSLKININKALDKVGWRYLNVILLKMGFDNKWVTWMEMCVEYVDFQVLVNGEST</sequence>
<name>A0A445F2F0_GLYSO</name>
<organism evidence="5 6">
    <name type="scientific">Glycine soja</name>
    <name type="common">Wild soybean</name>
    <dbReference type="NCBI Taxonomy" id="3848"/>
    <lineage>
        <taxon>Eukaryota</taxon>
        <taxon>Viridiplantae</taxon>
        <taxon>Streptophyta</taxon>
        <taxon>Embryophyta</taxon>
        <taxon>Tracheophyta</taxon>
        <taxon>Spermatophyta</taxon>
        <taxon>Magnoliopsida</taxon>
        <taxon>eudicotyledons</taxon>
        <taxon>Gunneridae</taxon>
        <taxon>Pentapetalae</taxon>
        <taxon>rosids</taxon>
        <taxon>fabids</taxon>
        <taxon>Fabales</taxon>
        <taxon>Fabaceae</taxon>
        <taxon>Papilionoideae</taxon>
        <taxon>50 kb inversion clade</taxon>
        <taxon>NPAAA clade</taxon>
        <taxon>indigoferoid/millettioid clade</taxon>
        <taxon>Phaseoleae</taxon>
        <taxon>Glycine</taxon>
        <taxon>Glycine subgen. Soja</taxon>
    </lineage>
</organism>
<evidence type="ECO:0000256" key="2">
    <source>
        <dbReference type="ARBA" id="ARBA00023002"/>
    </source>
</evidence>
<dbReference type="InterPro" id="IPR015590">
    <property type="entry name" value="Aldehyde_DH_dom"/>
</dbReference>
<evidence type="ECO:0000256" key="3">
    <source>
        <dbReference type="ARBA" id="ARBA00023027"/>
    </source>
</evidence>
<dbReference type="EMBL" id="QZWG01000020">
    <property type="protein sequence ID" value="RZB42993.1"/>
    <property type="molecule type" value="Genomic_DNA"/>
</dbReference>
<keyword evidence="6" id="KW-1185">Reference proteome</keyword>
<keyword evidence="3" id="KW-0520">NAD</keyword>
<protein>
    <submittedName>
        <fullName evidence="5">Delta-1-pyrroline-5-carboxylate dehydrogenase 12A1, mitochondrial</fullName>
    </submittedName>
</protein>
<reference evidence="5 6" key="1">
    <citation type="submission" date="2018-09" db="EMBL/GenBank/DDBJ databases">
        <title>A high-quality reference genome of wild soybean provides a powerful tool to mine soybean genomes.</title>
        <authorList>
            <person name="Xie M."/>
            <person name="Chung C.Y.L."/>
            <person name="Li M.-W."/>
            <person name="Wong F.-L."/>
            <person name="Chan T.-F."/>
            <person name="Lam H.-M."/>
        </authorList>
    </citation>
    <scope>NUCLEOTIDE SEQUENCE [LARGE SCALE GENOMIC DNA]</scope>
    <source>
        <strain evidence="6">cv. W05</strain>
        <tissue evidence="5">Hypocotyl of etiolated seedlings</tissue>
    </source>
</reference>
<dbReference type="GO" id="GO:0005739">
    <property type="term" value="C:mitochondrion"/>
    <property type="evidence" value="ECO:0007669"/>
    <property type="project" value="TreeGrafter"/>
</dbReference>
<evidence type="ECO:0000256" key="1">
    <source>
        <dbReference type="ARBA" id="ARBA00009986"/>
    </source>
</evidence>
<dbReference type="GO" id="GO:0003842">
    <property type="term" value="F:L-glutamate gamma-semialdehyde dehydrogenase activity"/>
    <property type="evidence" value="ECO:0007669"/>
    <property type="project" value="TreeGrafter"/>
</dbReference>
<dbReference type="Pfam" id="PF00171">
    <property type="entry name" value="Aldedh"/>
    <property type="match status" value="1"/>
</dbReference>
<gene>
    <name evidence="5" type="ORF">D0Y65_053555</name>
</gene>
<comment type="similarity">
    <text evidence="1">Belongs to the aldehyde dehydrogenase family.</text>
</comment>